<reference evidence="1 2" key="1">
    <citation type="journal article" date="2018" name="Biotechnol. Biofuels">
        <title>Integrative visual omics of the white-rot fungus Polyporus brumalis exposes the biotechnological potential of its oxidative enzymes for delignifying raw plant biomass.</title>
        <authorList>
            <person name="Miyauchi S."/>
            <person name="Rancon A."/>
            <person name="Drula E."/>
            <person name="Hage H."/>
            <person name="Chaduli D."/>
            <person name="Favel A."/>
            <person name="Grisel S."/>
            <person name="Henrissat B."/>
            <person name="Herpoel-Gimbert I."/>
            <person name="Ruiz-Duenas F.J."/>
            <person name="Chevret D."/>
            <person name="Hainaut M."/>
            <person name="Lin J."/>
            <person name="Wang M."/>
            <person name="Pangilinan J."/>
            <person name="Lipzen A."/>
            <person name="Lesage-Meessen L."/>
            <person name="Navarro D."/>
            <person name="Riley R."/>
            <person name="Grigoriev I.V."/>
            <person name="Zhou S."/>
            <person name="Raouche S."/>
            <person name="Rosso M.N."/>
        </authorList>
    </citation>
    <scope>NUCLEOTIDE SEQUENCE [LARGE SCALE GENOMIC DNA]</scope>
    <source>
        <strain evidence="1 2">BRFM 1820</strain>
    </source>
</reference>
<dbReference type="STRING" id="139420.A0A371DUZ1"/>
<dbReference type="PANTHER" id="PTHR28058:SF1">
    <property type="entry name" value="SMALL RIBOSOMAL SUBUNIT PROTEIN BS1M"/>
    <property type="match status" value="1"/>
</dbReference>
<accession>A0A371DUZ1</accession>
<gene>
    <name evidence="1" type="ORF">OH76DRAFT_1395449</name>
</gene>
<name>A0A371DUZ1_9APHY</name>
<sequence>MAAIPPPSRFAALLRRSKFASYDPSIGQVYTTFDGHAARGNFGLKRPLALRRRNAHIIVQAVDSREQQTVWRSAESENRWIRMWDEVGVTPRIGTTTPWAERLGSVGLEVDFPVDSEFASKEAEGASRAVAKGAADEEQEGAISSGEAEEAVGKSHALPNFEAMSEKEFERYLAYLRTLRPAFLEFVAKKRKVSLESQSLFRLATNAGDDFKEFLAAHAYKEYHQPRPRYIEQQPHRFAGLSYTHASPIQTLYTTKPHVGRVLSDIFQDRDVHWVAETAGMVSKLAKGHRGDDKAKVTTFRLNPSARLRTVPQTVGRRPEGMEAVALKVDVRVADTPGVAHMRTNPHVPGSREYVGQHIPLIPDGMTTPAAPVYPKHESFTSRNTAASNLLKAMSGFRNP</sequence>
<dbReference type="EMBL" id="KZ857380">
    <property type="protein sequence ID" value="RDX56341.1"/>
    <property type="molecule type" value="Genomic_DNA"/>
</dbReference>
<dbReference type="OrthoDB" id="2735536at2759"/>
<evidence type="ECO:0000313" key="2">
    <source>
        <dbReference type="Proteomes" id="UP000256964"/>
    </source>
</evidence>
<proteinExistence type="predicted"/>
<dbReference type="Proteomes" id="UP000256964">
    <property type="component" value="Unassembled WGS sequence"/>
</dbReference>
<keyword evidence="2" id="KW-1185">Reference proteome</keyword>
<dbReference type="PANTHER" id="PTHR28058">
    <property type="entry name" value="37S RIBOSOMAL PROTEIN MRP51, MITOCHONDRIAL"/>
    <property type="match status" value="1"/>
</dbReference>
<protein>
    <submittedName>
        <fullName evidence="1">Uncharacterized protein</fullName>
    </submittedName>
</protein>
<dbReference type="Pfam" id="PF11709">
    <property type="entry name" value="Mit_ribos_Mrp51"/>
    <property type="match status" value="1"/>
</dbReference>
<evidence type="ECO:0000313" key="1">
    <source>
        <dbReference type="EMBL" id="RDX56341.1"/>
    </source>
</evidence>
<dbReference type="AlphaFoldDB" id="A0A371DUZ1"/>
<organism evidence="1 2">
    <name type="scientific">Lentinus brumalis</name>
    <dbReference type="NCBI Taxonomy" id="2498619"/>
    <lineage>
        <taxon>Eukaryota</taxon>
        <taxon>Fungi</taxon>
        <taxon>Dikarya</taxon>
        <taxon>Basidiomycota</taxon>
        <taxon>Agaricomycotina</taxon>
        <taxon>Agaricomycetes</taxon>
        <taxon>Polyporales</taxon>
        <taxon>Polyporaceae</taxon>
        <taxon>Lentinus</taxon>
    </lineage>
</organism>
<dbReference type="InterPro" id="IPR016712">
    <property type="entry name" value="Rbsml_bS1m-like"/>
</dbReference>